<evidence type="ECO:0000256" key="3">
    <source>
        <dbReference type="ARBA" id="ARBA00023157"/>
    </source>
</evidence>
<dbReference type="PANTHER" id="PTHR11844:SF25">
    <property type="entry name" value="NTR DOMAIN-CONTAINING PROTEIN"/>
    <property type="match status" value="1"/>
</dbReference>
<dbReference type="GO" id="GO:0008191">
    <property type="term" value="F:metalloendopeptidase inhibitor activity"/>
    <property type="evidence" value="ECO:0007669"/>
    <property type="project" value="InterPro"/>
</dbReference>
<feature type="chain" id="PRO_5042209423" evidence="6">
    <location>
        <begin position="24"/>
        <end position="163"/>
    </location>
</feature>
<evidence type="ECO:0000259" key="7">
    <source>
        <dbReference type="PROSITE" id="PS50189"/>
    </source>
</evidence>
<evidence type="ECO:0000256" key="1">
    <source>
        <dbReference type="ARBA" id="ARBA00004613"/>
    </source>
</evidence>
<comment type="caution">
    <text evidence="8">The sequence shown here is derived from an EMBL/GenBank/DDBJ whole genome shotgun (WGS) entry which is preliminary data.</text>
</comment>
<dbReference type="AlphaFoldDB" id="A0AAD4R9H0"/>
<keyword evidence="2" id="KW-0964">Secreted</keyword>
<dbReference type="GO" id="GO:0051045">
    <property type="term" value="P:negative regulation of membrane protein ectodomain proteolysis"/>
    <property type="evidence" value="ECO:0007669"/>
    <property type="project" value="TreeGrafter"/>
</dbReference>
<feature type="domain" description="NTR" evidence="7">
    <location>
        <begin position="24"/>
        <end position="153"/>
    </location>
</feature>
<dbReference type="InterPro" id="IPR008993">
    <property type="entry name" value="TIMP-like_OB-fold"/>
</dbReference>
<keyword evidence="9" id="KW-1185">Reference proteome</keyword>
<dbReference type="GO" id="GO:0002020">
    <property type="term" value="F:protease binding"/>
    <property type="evidence" value="ECO:0007669"/>
    <property type="project" value="TreeGrafter"/>
</dbReference>
<sequence length="163" mass="18347">MANFFQLLFTIGCVHIFFGLSNACSCSVQSVEEIYCRSDWVSHVLIQAANLENDTQIEDLTPKHWKYTVDHVHVYKPPMEELPNVIVTPEHSATCGVDGLQPGTEYLLEGRFNDNSTLGIFGCSVVNNRRWTWTNGSWDSEEAVKHLAYLPICGNITSPNTRP</sequence>
<evidence type="ECO:0000313" key="8">
    <source>
        <dbReference type="EMBL" id="KAI1726135.1"/>
    </source>
</evidence>
<dbReference type="InterPro" id="IPR001134">
    <property type="entry name" value="Netrin_domain"/>
</dbReference>
<proteinExistence type="predicted"/>
<feature type="disulfide bond" evidence="5">
    <location>
        <begin position="24"/>
        <end position="95"/>
    </location>
</feature>
<feature type="signal peptide" evidence="6">
    <location>
        <begin position="1"/>
        <end position="23"/>
    </location>
</feature>
<protein>
    <submittedName>
        <fullName evidence="8">Tissue inhibitor of metalloproteinase domain-containing protein</fullName>
    </submittedName>
</protein>
<gene>
    <name evidence="8" type="ORF">DdX_02832</name>
</gene>
<dbReference type="EMBL" id="JAKKPZ010000002">
    <property type="protein sequence ID" value="KAI1726135.1"/>
    <property type="molecule type" value="Genomic_DNA"/>
</dbReference>
<evidence type="ECO:0000256" key="6">
    <source>
        <dbReference type="SAM" id="SignalP"/>
    </source>
</evidence>
<keyword evidence="3 5" id="KW-1015">Disulfide bond</keyword>
<organism evidence="8 9">
    <name type="scientific">Ditylenchus destructor</name>
    <dbReference type="NCBI Taxonomy" id="166010"/>
    <lineage>
        <taxon>Eukaryota</taxon>
        <taxon>Metazoa</taxon>
        <taxon>Ecdysozoa</taxon>
        <taxon>Nematoda</taxon>
        <taxon>Chromadorea</taxon>
        <taxon>Rhabditida</taxon>
        <taxon>Tylenchina</taxon>
        <taxon>Tylenchomorpha</taxon>
        <taxon>Sphaerularioidea</taxon>
        <taxon>Anguinidae</taxon>
        <taxon>Anguininae</taxon>
        <taxon>Ditylenchus</taxon>
    </lineage>
</organism>
<dbReference type="Gene3D" id="2.40.50.120">
    <property type="match status" value="1"/>
</dbReference>
<dbReference type="GO" id="GO:0046872">
    <property type="term" value="F:metal ion binding"/>
    <property type="evidence" value="ECO:0007669"/>
    <property type="project" value="UniProtKB-KW"/>
</dbReference>
<dbReference type="PANTHER" id="PTHR11844">
    <property type="entry name" value="METALLOPROTEASE INHIBITOR"/>
    <property type="match status" value="1"/>
</dbReference>
<reference evidence="8" key="1">
    <citation type="submission" date="2022-01" db="EMBL/GenBank/DDBJ databases">
        <title>Genome Sequence Resource for Two Populations of Ditylenchus destructor, the Migratory Endoparasitic Phytonematode.</title>
        <authorList>
            <person name="Zhang H."/>
            <person name="Lin R."/>
            <person name="Xie B."/>
        </authorList>
    </citation>
    <scope>NUCLEOTIDE SEQUENCE</scope>
    <source>
        <strain evidence="8">BazhouSP</strain>
    </source>
</reference>
<dbReference type="Proteomes" id="UP001201812">
    <property type="component" value="Unassembled WGS sequence"/>
</dbReference>
<name>A0AAD4R9H0_9BILA</name>
<accession>A0AAD4R9H0</accession>
<keyword evidence="6" id="KW-0732">Signal</keyword>
<evidence type="ECO:0000256" key="2">
    <source>
        <dbReference type="ARBA" id="ARBA00022525"/>
    </source>
</evidence>
<dbReference type="SUPFAM" id="SSF50242">
    <property type="entry name" value="TIMP-like"/>
    <property type="match status" value="1"/>
</dbReference>
<evidence type="ECO:0000256" key="4">
    <source>
        <dbReference type="PIRSR" id="PIRSR601820-1"/>
    </source>
</evidence>
<dbReference type="PROSITE" id="PS50189">
    <property type="entry name" value="NTR"/>
    <property type="match status" value="1"/>
</dbReference>
<evidence type="ECO:0000256" key="5">
    <source>
        <dbReference type="PIRSR" id="PIRSR601820-3"/>
    </source>
</evidence>
<keyword evidence="4" id="KW-0862">Zinc</keyword>
<comment type="subcellular location">
    <subcellularLocation>
        <location evidence="1">Secreted</location>
    </subcellularLocation>
</comment>
<evidence type="ECO:0000313" key="9">
    <source>
        <dbReference type="Proteomes" id="UP001201812"/>
    </source>
</evidence>
<feature type="disulfide bond" evidence="5">
    <location>
        <begin position="26"/>
        <end position="123"/>
    </location>
</feature>
<dbReference type="Pfam" id="PF00965">
    <property type="entry name" value="TIMP"/>
    <property type="match status" value="1"/>
</dbReference>
<keyword evidence="4" id="KW-0479">Metal-binding</keyword>
<dbReference type="InterPro" id="IPR001820">
    <property type="entry name" value="TIMP"/>
</dbReference>
<feature type="binding site" evidence="4">
    <location>
        <position position="24"/>
    </location>
    <ligand>
        <name>Zn(2+)</name>
        <dbReference type="ChEBI" id="CHEBI:29105"/>
        <note>ligand shared with metalloproteinase partner</note>
    </ligand>
</feature>
<dbReference type="GO" id="GO:0005615">
    <property type="term" value="C:extracellular space"/>
    <property type="evidence" value="ECO:0007669"/>
    <property type="project" value="TreeGrafter"/>
</dbReference>
<dbReference type="GO" id="GO:0031012">
    <property type="term" value="C:extracellular matrix"/>
    <property type="evidence" value="ECO:0007669"/>
    <property type="project" value="TreeGrafter"/>
</dbReference>